<protein>
    <submittedName>
        <fullName evidence="2">Uncharacterized protein</fullName>
    </submittedName>
</protein>
<comment type="caution">
    <text evidence="2">The sequence shown here is derived from an EMBL/GenBank/DDBJ whole genome shotgun (WGS) entry which is preliminary data.</text>
</comment>
<reference evidence="2 3" key="1">
    <citation type="submission" date="2018-05" db="EMBL/GenBank/DDBJ databases">
        <title>Mucilaginibacter hurinus sp. nov., isolated from briquette warehouse soil.</title>
        <authorList>
            <person name="Choi L."/>
        </authorList>
    </citation>
    <scope>NUCLEOTIDE SEQUENCE [LARGE SCALE GENOMIC DNA]</scope>
    <source>
        <strain evidence="2 3">ZR32</strain>
    </source>
</reference>
<evidence type="ECO:0000256" key="1">
    <source>
        <dbReference type="SAM" id="Phobius"/>
    </source>
</evidence>
<feature type="transmembrane region" description="Helical" evidence="1">
    <location>
        <begin position="38"/>
        <end position="60"/>
    </location>
</feature>
<organism evidence="2 3">
    <name type="scientific">Mucilaginibacter hurinus</name>
    <dbReference type="NCBI Taxonomy" id="2201324"/>
    <lineage>
        <taxon>Bacteria</taxon>
        <taxon>Pseudomonadati</taxon>
        <taxon>Bacteroidota</taxon>
        <taxon>Sphingobacteriia</taxon>
        <taxon>Sphingobacteriales</taxon>
        <taxon>Sphingobacteriaceae</taxon>
        <taxon>Mucilaginibacter</taxon>
    </lineage>
</organism>
<dbReference type="AlphaFoldDB" id="A0A367GS57"/>
<name>A0A367GS57_9SPHI</name>
<proteinExistence type="predicted"/>
<accession>A0A367GS57</accession>
<keyword evidence="3" id="KW-1185">Reference proteome</keyword>
<sequence>MPNHTGVINMAGGRPRRQTIQAANGRFKLKNAINTIQLLYYFIIHLSGAVVKTFLFFLILKKMRRLVGYCCNTVLTVF</sequence>
<dbReference type="Proteomes" id="UP000253209">
    <property type="component" value="Unassembled WGS sequence"/>
</dbReference>
<evidence type="ECO:0000313" key="2">
    <source>
        <dbReference type="EMBL" id="RCH55553.1"/>
    </source>
</evidence>
<keyword evidence="1" id="KW-0472">Membrane</keyword>
<dbReference type="EMBL" id="QGDC01000003">
    <property type="protein sequence ID" value="RCH55553.1"/>
    <property type="molecule type" value="Genomic_DNA"/>
</dbReference>
<gene>
    <name evidence="2" type="ORF">DJ568_06585</name>
</gene>
<keyword evidence="1" id="KW-0812">Transmembrane</keyword>
<evidence type="ECO:0000313" key="3">
    <source>
        <dbReference type="Proteomes" id="UP000253209"/>
    </source>
</evidence>
<keyword evidence="1" id="KW-1133">Transmembrane helix</keyword>